<reference evidence="1" key="1">
    <citation type="submission" date="2021-01" db="EMBL/GenBank/DDBJ databases">
        <authorList>
            <person name="Corre E."/>
            <person name="Pelletier E."/>
            <person name="Niang G."/>
            <person name="Scheremetjew M."/>
            <person name="Finn R."/>
            <person name="Kale V."/>
            <person name="Holt S."/>
            <person name="Cochrane G."/>
            <person name="Meng A."/>
            <person name="Brown T."/>
            <person name="Cohen L."/>
        </authorList>
    </citation>
    <scope>NUCLEOTIDE SEQUENCE</scope>
    <source>
        <strain evidence="1">SL-175</strain>
    </source>
</reference>
<dbReference type="EMBL" id="HBFC01026697">
    <property type="protein sequence ID" value="CAD8714174.1"/>
    <property type="molecule type" value="Transcribed_RNA"/>
</dbReference>
<name>A0A7S0SU18_9CHLO</name>
<evidence type="ECO:0000313" key="1">
    <source>
        <dbReference type="EMBL" id="CAD8714174.1"/>
    </source>
</evidence>
<accession>A0A7S0SU18</accession>
<sequence length="147" mass="15281">MSLVELGTRDIADTGDFDGSRKASSATSTAAAELAVAHGLRPTSSLDYLTEVTLFCELVESLLTYSADDRLTPEDALALPFFSAAAAAPPPPVIPAGTRATRGFGWVGGGGSSGSGMYDNQDTDADTLMCLDSMPMPHGVAPVVWRR</sequence>
<dbReference type="AlphaFoldDB" id="A0A7S0SU18"/>
<proteinExistence type="predicted"/>
<organism evidence="1">
    <name type="scientific">Mantoniella antarctica</name>
    <dbReference type="NCBI Taxonomy" id="81844"/>
    <lineage>
        <taxon>Eukaryota</taxon>
        <taxon>Viridiplantae</taxon>
        <taxon>Chlorophyta</taxon>
        <taxon>Mamiellophyceae</taxon>
        <taxon>Mamiellales</taxon>
        <taxon>Mamiellaceae</taxon>
        <taxon>Mantoniella</taxon>
    </lineage>
</organism>
<protein>
    <submittedName>
        <fullName evidence="1">Uncharacterized protein</fullName>
    </submittedName>
</protein>
<gene>
    <name evidence="1" type="ORF">MANT1106_LOCUS16146</name>
</gene>